<protein>
    <recommendedName>
        <fullName evidence="15">Cucumisin</fullName>
    </recommendedName>
</protein>
<keyword evidence="14" id="KW-1185">Reference proteome</keyword>
<dbReference type="PRINTS" id="PR00723">
    <property type="entry name" value="SUBTILISIN"/>
</dbReference>
<dbReference type="Gene3D" id="3.40.50.200">
    <property type="entry name" value="Peptidase S8/S53 domain"/>
    <property type="match status" value="1"/>
</dbReference>
<keyword evidence="7 9" id="KW-0720">Serine protease</keyword>
<keyword evidence="6 9" id="KW-0378">Hydrolase</keyword>
<evidence type="ECO:0000259" key="11">
    <source>
        <dbReference type="Pfam" id="PF00082"/>
    </source>
</evidence>
<dbReference type="Pfam" id="PF17766">
    <property type="entry name" value="fn3_6"/>
    <property type="match status" value="1"/>
</dbReference>
<dbReference type="SUPFAM" id="SSF52743">
    <property type="entry name" value="Subtilisin-like"/>
    <property type="match status" value="1"/>
</dbReference>
<evidence type="ECO:0000256" key="2">
    <source>
        <dbReference type="ARBA" id="ARBA00011073"/>
    </source>
</evidence>
<keyword evidence="5" id="KW-0732">Signal</keyword>
<dbReference type="PROSITE" id="PS00138">
    <property type="entry name" value="SUBTILASE_SER"/>
    <property type="match status" value="1"/>
</dbReference>
<dbReference type="InterPro" id="IPR034197">
    <property type="entry name" value="Peptidases_S8_3"/>
</dbReference>
<gene>
    <name evidence="13" type="ORF">TIFTF001_003647</name>
</gene>
<evidence type="ECO:0000256" key="5">
    <source>
        <dbReference type="ARBA" id="ARBA00022729"/>
    </source>
</evidence>
<evidence type="ECO:0000313" key="14">
    <source>
        <dbReference type="Proteomes" id="UP001187192"/>
    </source>
</evidence>
<dbReference type="PROSITE" id="PS51892">
    <property type="entry name" value="SUBTILASE"/>
    <property type="match status" value="1"/>
</dbReference>
<dbReference type="GO" id="GO:0004252">
    <property type="term" value="F:serine-type endopeptidase activity"/>
    <property type="evidence" value="ECO:0007669"/>
    <property type="project" value="UniProtKB-UniRule"/>
</dbReference>
<sequence>MEGASMDLQPNYQTQKLLNSQNFYFRKWFAEMEGVVSVIPNRKFKLHTTRSWEFLGVTNSTQLPAAQQEDIIVGLLDTGVWPESKSFDDKDFGPPPAKWKGKCQGEGNFTCNNKIIGARYYNSEGFYGPTDFKSPRDSLGHGSHTASTAAGREVPGTSYFGLANGTVTGGVPNARIAVYKVCWGEGFCSLADILAAFDDAIADGVDIISVSLGGAGPIEYYEDPIAIGSYHAMKHGILTSASAGNDGPEPLLVSNYAPWTLTVAANTIDRKFIAKALLGNGLVLDGVTINSFDLYGMSYPLIWGGDAANYSAGINSEISRYCFPGTLNSYLVEGKIVYCEALWDGSGILIANGVGTIMSDPLALTDTAFSFPLPSTVLSVEDGQRVLDYIKTTENPIATIAFGETWVDYMAPSVVSFSSRGPNPITGDILKPDITAPGVDILAAWSPVSPPSVYYDDKRQVDYNIISGTSMSCPHASGAAAYVKAAHPNWSPAAIKSALMTTATFVDPRKHEDREFAYGAGQIYPVYAADPGLIYDASEADYIDFLCKQGYNTTTLRLLTGDNSTVCNSTTPGRGWDLNYPSFSVAVQDGETIKAVFTRTVTNVGSPNSIYNASIYLPGNVAVTVDPPVLSFSAIGEMKSFTVKVTGPPITEQPITSGALVWRDGHYQVRSPIVVYNYIPGIASVYSSDEPNTKKPGFKRSSLYPKNRMPGHK</sequence>
<evidence type="ECO:0008006" key="15">
    <source>
        <dbReference type="Google" id="ProtNLM"/>
    </source>
</evidence>
<dbReference type="CDD" id="cd02120">
    <property type="entry name" value="PA_subtilisin_like"/>
    <property type="match status" value="1"/>
</dbReference>
<feature type="domain" description="Peptidase S8/S53" evidence="11">
    <location>
        <begin position="70"/>
        <end position="519"/>
    </location>
</feature>
<feature type="domain" description="Subtilisin-like protease fibronectin type-III" evidence="12">
    <location>
        <begin position="577"/>
        <end position="675"/>
    </location>
</feature>
<evidence type="ECO:0000256" key="9">
    <source>
        <dbReference type="PROSITE-ProRule" id="PRU01240"/>
    </source>
</evidence>
<accession>A0AA87ZA01</accession>
<keyword evidence="3" id="KW-0964">Secreted</keyword>
<feature type="region of interest" description="Disordered" evidence="10">
    <location>
        <begin position="689"/>
        <end position="713"/>
    </location>
</feature>
<dbReference type="GO" id="GO:0009609">
    <property type="term" value="P:response to symbiotic bacterium"/>
    <property type="evidence" value="ECO:0007669"/>
    <property type="project" value="UniProtKB-ARBA"/>
</dbReference>
<dbReference type="Gene3D" id="3.50.30.30">
    <property type="match status" value="1"/>
</dbReference>
<reference evidence="13" key="1">
    <citation type="submission" date="2023-07" db="EMBL/GenBank/DDBJ databases">
        <title>draft genome sequence of fig (Ficus carica).</title>
        <authorList>
            <person name="Takahashi T."/>
            <person name="Nishimura K."/>
        </authorList>
    </citation>
    <scope>NUCLEOTIDE SEQUENCE</scope>
</reference>
<evidence type="ECO:0000256" key="1">
    <source>
        <dbReference type="ARBA" id="ARBA00004613"/>
    </source>
</evidence>
<evidence type="ECO:0000256" key="10">
    <source>
        <dbReference type="SAM" id="MobiDB-lite"/>
    </source>
</evidence>
<evidence type="ECO:0000259" key="12">
    <source>
        <dbReference type="Pfam" id="PF17766"/>
    </source>
</evidence>
<evidence type="ECO:0000256" key="3">
    <source>
        <dbReference type="ARBA" id="ARBA00022525"/>
    </source>
</evidence>
<dbReference type="GO" id="GO:0005576">
    <property type="term" value="C:extracellular region"/>
    <property type="evidence" value="ECO:0007669"/>
    <property type="project" value="UniProtKB-SubCell"/>
</dbReference>
<keyword evidence="4 9" id="KW-0645">Protease</keyword>
<dbReference type="InterPro" id="IPR036852">
    <property type="entry name" value="Peptidase_S8/S53_dom_sf"/>
</dbReference>
<name>A0AA87ZA01_FICCA</name>
<dbReference type="EMBL" id="BTGU01000003">
    <property type="protein sequence ID" value="GMN32403.1"/>
    <property type="molecule type" value="Genomic_DNA"/>
</dbReference>
<feature type="active site" description="Charge relay system" evidence="8 9">
    <location>
        <position position="141"/>
    </location>
</feature>
<comment type="similarity">
    <text evidence="2 9">Belongs to the peptidase S8 family.</text>
</comment>
<organism evidence="13 14">
    <name type="scientific">Ficus carica</name>
    <name type="common">Common fig</name>
    <dbReference type="NCBI Taxonomy" id="3494"/>
    <lineage>
        <taxon>Eukaryota</taxon>
        <taxon>Viridiplantae</taxon>
        <taxon>Streptophyta</taxon>
        <taxon>Embryophyta</taxon>
        <taxon>Tracheophyta</taxon>
        <taxon>Spermatophyta</taxon>
        <taxon>Magnoliopsida</taxon>
        <taxon>eudicotyledons</taxon>
        <taxon>Gunneridae</taxon>
        <taxon>Pentapetalae</taxon>
        <taxon>rosids</taxon>
        <taxon>fabids</taxon>
        <taxon>Rosales</taxon>
        <taxon>Moraceae</taxon>
        <taxon>Ficeae</taxon>
        <taxon>Ficus</taxon>
    </lineage>
</organism>
<dbReference type="InterPro" id="IPR045051">
    <property type="entry name" value="SBT"/>
</dbReference>
<dbReference type="Pfam" id="PF00082">
    <property type="entry name" value="Peptidase_S8"/>
    <property type="match status" value="1"/>
</dbReference>
<dbReference type="FunFam" id="3.40.50.200:FF:000006">
    <property type="entry name" value="Subtilisin-like protease SBT1.5"/>
    <property type="match status" value="1"/>
</dbReference>
<evidence type="ECO:0000256" key="8">
    <source>
        <dbReference type="PIRSR" id="PIRSR615500-1"/>
    </source>
</evidence>
<dbReference type="AlphaFoldDB" id="A0AA87ZA01"/>
<dbReference type="InterPro" id="IPR000209">
    <property type="entry name" value="Peptidase_S8/S53_dom"/>
</dbReference>
<evidence type="ECO:0000313" key="13">
    <source>
        <dbReference type="EMBL" id="GMN32403.1"/>
    </source>
</evidence>
<dbReference type="InterPro" id="IPR015500">
    <property type="entry name" value="Peptidase_S8_subtilisin-rel"/>
</dbReference>
<feature type="active site" description="Charge relay system" evidence="8 9">
    <location>
        <position position="470"/>
    </location>
</feature>
<dbReference type="Gene3D" id="2.60.40.2310">
    <property type="match status" value="1"/>
</dbReference>
<evidence type="ECO:0000256" key="6">
    <source>
        <dbReference type="ARBA" id="ARBA00022801"/>
    </source>
</evidence>
<dbReference type="GO" id="GO:0006508">
    <property type="term" value="P:proteolysis"/>
    <property type="evidence" value="ECO:0007669"/>
    <property type="project" value="UniProtKB-KW"/>
</dbReference>
<evidence type="ECO:0000256" key="7">
    <source>
        <dbReference type="ARBA" id="ARBA00022825"/>
    </source>
</evidence>
<comment type="subcellular location">
    <subcellularLocation>
        <location evidence="1">Secreted</location>
    </subcellularLocation>
</comment>
<evidence type="ECO:0000256" key="4">
    <source>
        <dbReference type="ARBA" id="ARBA00022670"/>
    </source>
</evidence>
<proteinExistence type="inferred from homology"/>
<comment type="caution">
    <text evidence="13">The sequence shown here is derived from an EMBL/GenBank/DDBJ whole genome shotgun (WGS) entry which is preliminary data.</text>
</comment>
<dbReference type="InterPro" id="IPR041469">
    <property type="entry name" value="Subtilisin-like_FN3"/>
</dbReference>
<dbReference type="Proteomes" id="UP001187192">
    <property type="component" value="Unassembled WGS sequence"/>
</dbReference>
<dbReference type="InterPro" id="IPR023828">
    <property type="entry name" value="Peptidase_S8_Ser-AS"/>
</dbReference>
<dbReference type="PANTHER" id="PTHR10795">
    <property type="entry name" value="PROPROTEIN CONVERTASE SUBTILISIN/KEXIN"/>
    <property type="match status" value="1"/>
</dbReference>
<feature type="active site" description="Charge relay system" evidence="8 9">
    <location>
        <position position="77"/>
    </location>
</feature>
<dbReference type="CDD" id="cd04852">
    <property type="entry name" value="Peptidases_S8_3"/>
    <property type="match status" value="1"/>
</dbReference>